<evidence type="ECO:0000256" key="3">
    <source>
        <dbReference type="ARBA" id="ARBA00022777"/>
    </source>
</evidence>
<dbReference type="InterPro" id="IPR008271">
    <property type="entry name" value="Ser/Thr_kinase_AS"/>
</dbReference>
<dbReference type="Gene3D" id="3.30.200.20">
    <property type="entry name" value="Phosphorylase Kinase, domain 1"/>
    <property type="match status" value="1"/>
</dbReference>
<organism evidence="8 9">
    <name type="scientific">Halioxenophilus aromaticivorans</name>
    <dbReference type="NCBI Taxonomy" id="1306992"/>
    <lineage>
        <taxon>Bacteria</taxon>
        <taxon>Pseudomonadati</taxon>
        <taxon>Pseudomonadota</taxon>
        <taxon>Gammaproteobacteria</taxon>
        <taxon>Alteromonadales</taxon>
        <taxon>Alteromonadaceae</taxon>
        <taxon>Halioxenophilus</taxon>
    </lineage>
</organism>
<dbReference type="InterPro" id="IPR000719">
    <property type="entry name" value="Prot_kinase_dom"/>
</dbReference>
<sequence>MEATTTSKIPAPIPDQPTGQATAKSGNVIQCGDQLLNRFILMRKIGSGGNSEVYRARDLLAVLDGNTSTSDIAIKLASPSKAPSALANKLLLREALCTRNLSHSSIARVYDYHQDGERVFLTMELIDGEPLSDLLQRQPNQLLHYKHAIKIIDNVASAIQTAHHAGIIHSDIKPANILLGIDGTVKVIDFGTSRQKLQQQAQLETSNSTQSEFVAYTLAYASPQLLMDEPPAVADDIYALACVVYEMLGGKQANANSIKSKDAKVAYRPTKERIKPAVLNHRQWQLLSLAMSAKGCQKFESIEEFWHQFKRARTLPLRAGITIGTVALAASLLWLASTISIKTEPETPHTTQPEPDRISALSQAIALLPLDEKLQRLDQLQPLSPDDASSNNSVTEVVTTGPLLKESDVVSIKALAAEPIIAQLEQSVEQLLEPASQVDSAQNFNQVESWLSTAQAIYPDSLAIYSLINQVYTEAQHAHSSLLLSYDETWQLQSYSLPKAVKLNEIARSIESTPNIAWEPPTQYARDLIESIRSSVEKADYQAFYDKMVFAQTVSHLPTLTQSLSELDPKLFQAAEHLVNYNPEEDPRQVSYPEKSAYRWIEPRLVDFNNQLTQAWKDKEIVSAHKELIQLADEFKLKLSSNLLKKTTTMLDEKYRLKLQFHSQRNFIKSHALLSSHHQSLKEAT</sequence>
<evidence type="ECO:0000256" key="6">
    <source>
        <dbReference type="SAM" id="MobiDB-lite"/>
    </source>
</evidence>
<dbReference type="GO" id="GO:0005524">
    <property type="term" value="F:ATP binding"/>
    <property type="evidence" value="ECO:0007669"/>
    <property type="project" value="UniProtKB-UniRule"/>
</dbReference>
<evidence type="ECO:0000313" key="9">
    <source>
        <dbReference type="Proteomes" id="UP001409585"/>
    </source>
</evidence>
<dbReference type="PANTHER" id="PTHR43289">
    <property type="entry name" value="MITOGEN-ACTIVATED PROTEIN KINASE KINASE KINASE 20-RELATED"/>
    <property type="match status" value="1"/>
</dbReference>
<dbReference type="EMBL" id="BAABLX010000023">
    <property type="protein sequence ID" value="GAA4944243.1"/>
    <property type="molecule type" value="Genomic_DNA"/>
</dbReference>
<evidence type="ECO:0000256" key="5">
    <source>
        <dbReference type="PROSITE-ProRule" id="PRU10141"/>
    </source>
</evidence>
<evidence type="ECO:0000256" key="1">
    <source>
        <dbReference type="ARBA" id="ARBA00022679"/>
    </source>
</evidence>
<name>A0AAV3U3F3_9ALTE</name>
<dbReference type="CDD" id="cd14014">
    <property type="entry name" value="STKc_PknB_like"/>
    <property type="match status" value="1"/>
</dbReference>
<feature type="domain" description="Protein kinase" evidence="7">
    <location>
        <begin position="39"/>
        <end position="310"/>
    </location>
</feature>
<dbReference type="PANTHER" id="PTHR43289:SF6">
    <property type="entry name" value="SERINE_THREONINE-PROTEIN KINASE NEKL-3"/>
    <property type="match status" value="1"/>
</dbReference>
<evidence type="ECO:0000259" key="7">
    <source>
        <dbReference type="PROSITE" id="PS50011"/>
    </source>
</evidence>
<feature type="binding site" evidence="5">
    <location>
        <position position="75"/>
    </location>
    <ligand>
        <name>ATP</name>
        <dbReference type="ChEBI" id="CHEBI:30616"/>
    </ligand>
</feature>
<dbReference type="GO" id="GO:0004674">
    <property type="term" value="F:protein serine/threonine kinase activity"/>
    <property type="evidence" value="ECO:0007669"/>
    <property type="project" value="TreeGrafter"/>
</dbReference>
<reference evidence="9" key="1">
    <citation type="journal article" date="2019" name="Int. J. Syst. Evol. Microbiol.">
        <title>The Global Catalogue of Microorganisms (GCM) 10K type strain sequencing project: providing services to taxonomists for standard genome sequencing and annotation.</title>
        <authorList>
            <consortium name="The Broad Institute Genomics Platform"/>
            <consortium name="The Broad Institute Genome Sequencing Center for Infectious Disease"/>
            <person name="Wu L."/>
            <person name="Ma J."/>
        </authorList>
    </citation>
    <scope>NUCLEOTIDE SEQUENCE [LARGE SCALE GENOMIC DNA]</scope>
    <source>
        <strain evidence="9">JCM 19134</strain>
    </source>
</reference>
<evidence type="ECO:0000256" key="4">
    <source>
        <dbReference type="ARBA" id="ARBA00022840"/>
    </source>
</evidence>
<proteinExistence type="predicted"/>
<dbReference type="InterPro" id="IPR011009">
    <property type="entry name" value="Kinase-like_dom_sf"/>
</dbReference>
<dbReference type="AlphaFoldDB" id="A0AAV3U3F3"/>
<dbReference type="SUPFAM" id="SSF56112">
    <property type="entry name" value="Protein kinase-like (PK-like)"/>
    <property type="match status" value="1"/>
</dbReference>
<accession>A0AAV3U3F3</accession>
<dbReference type="PROSITE" id="PS50011">
    <property type="entry name" value="PROTEIN_KINASE_DOM"/>
    <property type="match status" value="1"/>
</dbReference>
<dbReference type="InterPro" id="IPR017441">
    <property type="entry name" value="Protein_kinase_ATP_BS"/>
</dbReference>
<keyword evidence="4 5" id="KW-0067">ATP-binding</keyword>
<dbReference type="PROSITE" id="PS00107">
    <property type="entry name" value="PROTEIN_KINASE_ATP"/>
    <property type="match status" value="1"/>
</dbReference>
<protein>
    <recommendedName>
        <fullName evidence="7">Protein kinase domain-containing protein</fullName>
    </recommendedName>
</protein>
<keyword evidence="3" id="KW-0418">Kinase</keyword>
<dbReference type="PROSITE" id="PS00108">
    <property type="entry name" value="PROTEIN_KINASE_ST"/>
    <property type="match status" value="1"/>
</dbReference>
<dbReference type="SMART" id="SM00220">
    <property type="entry name" value="S_TKc"/>
    <property type="match status" value="1"/>
</dbReference>
<gene>
    <name evidence="8" type="ORF">GCM10025791_23910</name>
</gene>
<keyword evidence="2 5" id="KW-0547">Nucleotide-binding</keyword>
<dbReference type="RefSeq" id="WP_345422175.1">
    <property type="nucleotide sequence ID" value="NZ_AP031496.1"/>
</dbReference>
<keyword evidence="1" id="KW-0808">Transferase</keyword>
<dbReference type="Gene3D" id="1.10.510.10">
    <property type="entry name" value="Transferase(Phosphotransferase) domain 1"/>
    <property type="match status" value="1"/>
</dbReference>
<comment type="caution">
    <text evidence="8">The sequence shown here is derived from an EMBL/GenBank/DDBJ whole genome shotgun (WGS) entry which is preliminary data.</text>
</comment>
<keyword evidence="9" id="KW-1185">Reference proteome</keyword>
<dbReference type="Pfam" id="PF00069">
    <property type="entry name" value="Pkinase"/>
    <property type="match status" value="1"/>
</dbReference>
<dbReference type="Proteomes" id="UP001409585">
    <property type="component" value="Unassembled WGS sequence"/>
</dbReference>
<feature type="region of interest" description="Disordered" evidence="6">
    <location>
        <begin position="1"/>
        <end position="24"/>
    </location>
</feature>
<evidence type="ECO:0000256" key="2">
    <source>
        <dbReference type="ARBA" id="ARBA00022741"/>
    </source>
</evidence>
<evidence type="ECO:0000313" key="8">
    <source>
        <dbReference type="EMBL" id="GAA4944243.1"/>
    </source>
</evidence>